<comment type="caution">
    <text evidence="1">The sequence shown here is derived from an EMBL/GenBank/DDBJ whole genome shotgun (WGS) entry which is preliminary data.</text>
</comment>
<keyword evidence="2" id="KW-1185">Reference proteome</keyword>
<organism evidence="1 2">
    <name type="scientific">Cohnella yongneupensis</name>
    <dbReference type="NCBI Taxonomy" id="425006"/>
    <lineage>
        <taxon>Bacteria</taxon>
        <taxon>Bacillati</taxon>
        <taxon>Bacillota</taxon>
        <taxon>Bacilli</taxon>
        <taxon>Bacillales</taxon>
        <taxon>Paenibacillaceae</taxon>
        <taxon>Cohnella</taxon>
    </lineage>
</organism>
<dbReference type="Proteomes" id="UP001596108">
    <property type="component" value="Unassembled WGS sequence"/>
</dbReference>
<gene>
    <name evidence="1" type="ORF">ACFPQ4_01425</name>
</gene>
<evidence type="ECO:0000313" key="1">
    <source>
        <dbReference type="EMBL" id="MFC5528121.1"/>
    </source>
</evidence>
<protein>
    <recommendedName>
        <fullName evidence="3">DinB-like domain-containing protein</fullName>
    </recommendedName>
</protein>
<dbReference type="EMBL" id="JBHSNC010000005">
    <property type="protein sequence ID" value="MFC5528121.1"/>
    <property type="molecule type" value="Genomic_DNA"/>
</dbReference>
<name>A0ABW0QT14_9BACL</name>
<evidence type="ECO:0000313" key="2">
    <source>
        <dbReference type="Proteomes" id="UP001596108"/>
    </source>
</evidence>
<dbReference type="InterPro" id="IPR034660">
    <property type="entry name" value="DinB/YfiT-like"/>
</dbReference>
<reference evidence="2" key="1">
    <citation type="journal article" date="2019" name="Int. J. Syst. Evol. Microbiol.">
        <title>The Global Catalogue of Microorganisms (GCM) 10K type strain sequencing project: providing services to taxonomists for standard genome sequencing and annotation.</title>
        <authorList>
            <consortium name="The Broad Institute Genomics Platform"/>
            <consortium name="The Broad Institute Genome Sequencing Center for Infectious Disease"/>
            <person name="Wu L."/>
            <person name="Ma J."/>
        </authorList>
    </citation>
    <scope>NUCLEOTIDE SEQUENCE [LARGE SCALE GENOMIC DNA]</scope>
    <source>
        <strain evidence="2">CGMCC 1.18578</strain>
    </source>
</reference>
<dbReference type="RefSeq" id="WP_378109931.1">
    <property type="nucleotide sequence ID" value="NZ_JBHSNC010000005.1"/>
</dbReference>
<sequence>MYEDQVELTHKESNTNNSLTLEKLIAFSAASDVHLTNAMRELPEEAWGYCRRFPDRSVDASRSVRRTLYHTGLHAGQISLIRKHAPRE</sequence>
<dbReference type="Gene3D" id="1.20.120.450">
    <property type="entry name" value="dinb family like domain"/>
    <property type="match status" value="1"/>
</dbReference>
<accession>A0ABW0QT14</accession>
<proteinExistence type="predicted"/>
<evidence type="ECO:0008006" key="3">
    <source>
        <dbReference type="Google" id="ProtNLM"/>
    </source>
</evidence>
<dbReference type="SUPFAM" id="SSF109854">
    <property type="entry name" value="DinB/YfiT-like putative metalloenzymes"/>
    <property type="match status" value="1"/>
</dbReference>